<dbReference type="PANTHER" id="PTHR33375">
    <property type="entry name" value="CHROMOSOME-PARTITIONING PROTEIN PARB-RELATED"/>
    <property type="match status" value="1"/>
</dbReference>
<dbReference type="GO" id="GO:0007059">
    <property type="term" value="P:chromosome segregation"/>
    <property type="evidence" value="ECO:0007669"/>
    <property type="project" value="TreeGrafter"/>
</dbReference>
<comment type="similarity">
    <text evidence="1">Belongs to the ParB family.</text>
</comment>
<dbReference type="Pfam" id="PF02195">
    <property type="entry name" value="ParB_N"/>
    <property type="match status" value="1"/>
</dbReference>
<dbReference type="SUPFAM" id="SSF109709">
    <property type="entry name" value="KorB DNA-binding domain-like"/>
    <property type="match status" value="1"/>
</dbReference>
<sequence length="325" mass="36023">MARKNPFENVMSEGPAENTRNVLDYAMRGASKSILSSIGEMADRADRLLEGETVVDLDPDLIEVSFIRDRLEDDNAEFDELLNAIRDRGQDSPILVRPHPKTSGRYMVVFGHRRLRVAKALGRKIRAVVKEVSDVDHVVAQGQENSARSNLSFLEKAMFANEIARRHFDNDYAVVMSALSLDKATLSKMLSVASLPPAIVNAMGAAKGIGRDRWYELKTLLEKPAKLDAAIEFVQSQAFLQLPAGERFNVLVGNIKAAGRPEKQRSLHTSKWSSDDKQVVADAKSDGRTFTLALKAKDAIGFGEFLSESLADLYSAYRNRKVQGE</sequence>
<dbReference type="InterPro" id="IPR036086">
    <property type="entry name" value="ParB/Sulfiredoxin_sf"/>
</dbReference>
<dbReference type="AlphaFoldDB" id="A0A5Q0CEQ9"/>
<dbReference type="InterPro" id="IPR011111">
    <property type="entry name" value="Plasmid_RepB"/>
</dbReference>
<evidence type="ECO:0000256" key="1">
    <source>
        <dbReference type="ARBA" id="ARBA00006295"/>
    </source>
</evidence>
<dbReference type="Proteomes" id="UP000326881">
    <property type="component" value="Plasmid unnamed"/>
</dbReference>
<dbReference type="NCBIfam" id="TIGR00180">
    <property type="entry name" value="parB_part"/>
    <property type="match status" value="1"/>
</dbReference>
<dbReference type="OrthoDB" id="7908920at2"/>
<keyword evidence="3" id="KW-0614">Plasmid</keyword>
<dbReference type="Gene3D" id="3.90.1530.10">
    <property type="entry name" value="Conserved hypothetical protein from pyrococcus furiosus pfu- 392566-001, ParB domain"/>
    <property type="match status" value="1"/>
</dbReference>
<evidence type="ECO:0000313" key="3">
    <source>
        <dbReference type="EMBL" id="QFY63833.1"/>
    </source>
</evidence>
<dbReference type="CDD" id="cd16405">
    <property type="entry name" value="RepB_like_N"/>
    <property type="match status" value="1"/>
</dbReference>
<organism evidence="3 4">
    <name type="scientific">Rhizobium grahamii</name>
    <dbReference type="NCBI Taxonomy" id="1120045"/>
    <lineage>
        <taxon>Bacteria</taxon>
        <taxon>Pseudomonadati</taxon>
        <taxon>Pseudomonadota</taxon>
        <taxon>Alphaproteobacteria</taxon>
        <taxon>Hyphomicrobiales</taxon>
        <taxon>Rhizobiaceae</taxon>
        <taxon>Rhizobium/Agrobacterium group</taxon>
        <taxon>Rhizobium</taxon>
    </lineage>
</organism>
<dbReference type="GO" id="GO:0003677">
    <property type="term" value="F:DNA binding"/>
    <property type="evidence" value="ECO:0007669"/>
    <property type="project" value="InterPro"/>
</dbReference>
<dbReference type="SMART" id="SM00470">
    <property type="entry name" value="ParB"/>
    <property type="match status" value="1"/>
</dbReference>
<dbReference type="InterPro" id="IPR003115">
    <property type="entry name" value="ParB_N"/>
</dbReference>
<proteinExistence type="inferred from homology"/>
<accession>A0A5Q0CEQ9</accession>
<dbReference type="EMBL" id="CP043499">
    <property type="protein sequence ID" value="QFY63833.1"/>
    <property type="molecule type" value="Genomic_DNA"/>
</dbReference>
<dbReference type="InterPro" id="IPR017819">
    <property type="entry name" value="Plasmid_partition_RepB"/>
</dbReference>
<geneLocation type="plasmid" evidence="3 4">
    <name>unnamed</name>
</geneLocation>
<dbReference type="InterPro" id="IPR037972">
    <property type="entry name" value="RepB_N"/>
</dbReference>
<dbReference type="InterPro" id="IPR004437">
    <property type="entry name" value="ParB/RepB/Spo0J"/>
</dbReference>
<dbReference type="Gene3D" id="1.10.10.2830">
    <property type="match status" value="1"/>
</dbReference>
<dbReference type="NCBIfam" id="TIGR03454">
    <property type="entry name" value="partition_RepB"/>
    <property type="match status" value="1"/>
</dbReference>
<dbReference type="KEGG" id="rgr:FZ934_26850"/>
<protein>
    <submittedName>
        <fullName evidence="3">Plasmid partitioning protein RepB</fullName>
    </submittedName>
</protein>
<evidence type="ECO:0000313" key="4">
    <source>
        <dbReference type="Proteomes" id="UP000326881"/>
    </source>
</evidence>
<keyword evidence="4" id="KW-1185">Reference proteome</keyword>
<dbReference type="GO" id="GO:0005694">
    <property type="term" value="C:chromosome"/>
    <property type="evidence" value="ECO:0007669"/>
    <property type="project" value="TreeGrafter"/>
</dbReference>
<dbReference type="PANTHER" id="PTHR33375:SF1">
    <property type="entry name" value="CHROMOSOME-PARTITIONING PROTEIN PARB-RELATED"/>
    <property type="match status" value="1"/>
</dbReference>
<dbReference type="RefSeq" id="WP_153273780.1">
    <property type="nucleotide sequence ID" value="NZ_CP043499.1"/>
</dbReference>
<gene>
    <name evidence="3" type="primary">repB</name>
    <name evidence="3" type="ORF">FZ934_26850</name>
</gene>
<feature type="domain" description="ParB-like N-terminal" evidence="2">
    <location>
        <begin position="55"/>
        <end position="146"/>
    </location>
</feature>
<evidence type="ECO:0000259" key="2">
    <source>
        <dbReference type="SMART" id="SM00470"/>
    </source>
</evidence>
<dbReference type="Pfam" id="PF07506">
    <property type="entry name" value="RepB"/>
    <property type="match status" value="1"/>
</dbReference>
<dbReference type="InterPro" id="IPR050336">
    <property type="entry name" value="Chromosome_partition/occlusion"/>
</dbReference>
<dbReference type="SUPFAM" id="SSF110849">
    <property type="entry name" value="ParB/Sulfiredoxin"/>
    <property type="match status" value="1"/>
</dbReference>
<name>A0A5Q0CEQ9_9HYPH</name>
<reference evidence="3 4" key="1">
    <citation type="submission" date="2019-08" db="EMBL/GenBank/DDBJ databases">
        <title>Prosopis cineraria nodule microbiome.</title>
        <authorList>
            <person name="Ali R."/>
            <person name="Chaluvadi S.R."/>
            <person name="Wang X."/>
        </authorList>
    </citation>
    <scope>NUCLEOTIDE SEQUENCE [LARGE SCALE GENOMIC DNA]</scope>
    <source>
        <strain evidence="3 4">BG7</strain>
        <plasmid evidence="3 4">unnamed</plasmid>
    </source>
</reference>